<reference evidence="1" key="1">
    <citation type="submission" date="2022-06" db="EMBL/GenBank/DDBJ databases">
        <title>Aquibacillus sp. a new bacterium isolated from soil saline samples.</title>
        <authorList>
            <person name="Galisteo C."/>
            <person name="De La Haba R."/>
            <person name="Sanchez-Porro C."/>
            <person name="Ventosa A."/>
        </authorList>
    </citation>
    <scope>NUCLEOTIDE SEQUENCE</scope>
    <source>
        <strain evidence="1">3ASR75-54</strain>
    </source>
</reference>
<dbReference type="InterPro" id="IPR050583">
    <property type="entry name" value="Mycobacterial_A85_antigen"/>
</dbReference>
<dbReference type="InterPro" id="IPR000801">
    <property type="entry name" value="Esterase-like"/>
</dbReference>
<dbReference type="GO" id="GO:0016787">
    <property type="term" value="F:hydrolase activity"/>
    <property type="evidence" value="ECO:0007669"/>
    <property type="project" value="UniProtKB-KW"/>
</dbReference>
<name>A0A9X3WGT5_9BACI</name>
<dbReference type="InterPro" id="IPR029058">
    <property type="entry name" value="AB_hydrolase_fold"/>
</dbReference>
<dbReference type="RefSeq" id="WP_272446248.1">
    <property type="nucleotide sequence ID" value="NZ_JAMQKC010000007.1"/>
</dbReference>
<dbReference type="SUPFAM" id="SSF53474">
    <property type="entry name" value="alpha/beta-Hydrolases"/>
    <property type="match status" value="1"/>
</dbReference>
<dbReference type="Gene3D" id="3.40.50.1820">
    <property type="entry name" value="alpha/beta hydrolase"/>
    <property type="match status" value="1"/>
</dbReference>
<protein>
    <submittedName>
        <fullName evidence="1">Alpha/beta hydrolase-fold protein</fullName>
    </submittedName>
</protein>
<accession>A0A9X3WGT5</accession>
<comment type="caution">
    <text evidence="1">The sequence shown here is derived from an EMBL/GenBank/DDBJ whole genome shotgun (WGS) entry which is preliminary data.</text>
</comment>
<dbReference type="Pfam" id="PF00756">
    <property type="entry name" value="Esterase"/>
    <property type="match status" value="1"/>
</dbReference>
<sequence>MGRKGKMIDKQIESSYLNEIITVKWYLPEAFTPLNNYYICIMQDGDDYFQLGRIATLSDQLHEDGDIDNTVFVGIHYQDRYDRQAKYHPNGDKNQAYINFLIHEVVPMLDEEIPGVCVGSSRALMGDSLAGTLALMVASKYPNTFGKVIMQSPFVNDAVLNSINEASDLDKIDIYHTIGKDETEVKTTDGKTSDFLTPNRELNELLSNQKINYSYHELDGNHTWKSWQPDLPHALCTMFGWE</sequence>
<dbReference type="PANTHER" id="PTHR48098">
    <property type="entry name" value="ENTEROCHELIN ESTERASE-RELATED"/>
    <property type="match status" value="1"/>
</dbReference>
<keyword evidence="1" id="KW-0378">Hydrolase</keyword>
<proteinExistence type="predicted"/>
<dbReference type="Proteomes" id="UP001145069">
    <property type="component" value="Unassembled WGS sequence"/>
</dbReference>
<keyword evidence="2" id="KW-1185">Reference proteome</keyword>
<dbReference type="AlphaFoldDB" id="A0A9X3WGT5"/>
<dbReference type="PANTHER" id="PTHR48098:SF3">
    <property type="entry name" value="IRON(III) ENTEROBACTIN ESTERASE"/>
    <property type="match status" value="1"/>
</dbReference>
<dbReference type="EMBL" id="JAMQKC010000007">
    <property type="protein sequence ID" value="MDC3417179.1"/>
    <property type="molecule type" value="Genomic_DNA"/>
</dbReference>
<evidence type="ECO:0000313" key="1">
    <source>
        <dbReference type="EMBL" id="MDC3417179.1"/>
    </source>
</evidence>
<organism evidence="1 2">
    <name type="scientific">Aquibacillus salsiterrae</name>
    <dbReference type="NCBI Taxonomy" id="2950439"/>
    <lineage>
        <taxon>Bacteria</taxon>
        <taxon>Bacillati</taxon>
        <taxon>Bacillota</taxon>
        <taxon>Bacilli</taxon>
        <taxon>Bacillales</taxon>
        <taxon>Bacillaceae</taxon>
        <taxon>Aquibacillus</taxon>
    </lineage>
</organism>
<gene>
    <name evidence="1" type="ORF">NC799_09670</name>
</gene>
<evidence type="ECO:0000313" key="2">
    <source>
        <dbReference type="Proteomes" id="UP001145069"/>
    </source>
</evidence>